<dbReference type="PANTHER" id="PTHR42811">
    <property type="entry name" value="SERINE ACETYLTRANSFERASE"/>
    <property type="match status" value="1"/>
</dbReference>
<evidence type="ECO:0000313" key="5">
    <source>
        <dbReference type="Proteomes" id="UP000218366"/>
    </source>
</evidence>
<protein>
    <recommendedName>
        <fullName evidence="6">Serine acetyltransferase</fullName>
    </recommendedName>
</protein>
<dbReference type="RefSeq" id="WP_096344476.1">
    <property type="nucleotide sequence ID" value="NZ_NWMW01000003.1"/>
</dbReference>
<dbReference type="EMBL" id="NWMW01000003">
    <property type="protein sequence ID" value="PCD01732.1"/>
    <property type="molecule type" value="Genomic_DNA"/>
</dbReference>
<dbReference type="InterPro" id="IPR011004">
    <property type="entry name" value="Trimer_LpxA-like_sf"/>
</dbReference>
<organism evidence="4 5">
    <name type="scientific">Sphingomonas spermidinifaciens</name>
    <dbReference type="NCBI Taxonomy" id="1141889"/>
    <lineage>
        <taxon>Bacteria</taxon>
        <taxon>Pseudomonadati</taxon>
        <taxon>Pseudomonadota</taxon>
        <taxon>Alphaproteobacteria</taxon>
        <taxon>Sphingomonadales</taxon>
        <taxon>Sphingomonadaceae</taxon>
        <taxon>Sphingomonas</taxon>
    </lineage>
</organism>
<evidence type="ECO:0000313" key="4">
    <source>
        <dbReference type="EMBL" id="PCD01732.1"/>
    </source>
</evidence>
<gene>
    <name evidence="4" type="ORF">COC42_16605</name>
</gene>
<dbReference type="Proteomes" id="UP000218366">
    <property type="component" value="Unassembled WGS sequence"/>
</dbReference>
<dbReference type="AlphaFoldDB" id="A0A2A4B1A4"/>
<evidence type="ECO:0000256" key="3">
    <source>
        <dbReference type="ARBA" id="ARBA00023315"/>
    </source>
</evidence>
<keyword evidence="2" id="KW-0808">Transferase</keyword>
<proteinExistence type="inferred from homology"/>
<evidence type="ECO:0000256" key="1">
    <source>
        <dbReference type="ARBA" id="ARBA00007274"/>
    </source>
</evidence>
<keyword evidence="3" id="KW-0012">Acyltransferase</keyword>
<comment type="similarity">
    <text evidence="1">Belongs to the transferase hexapeptide repeat family.</text>
</comment>
<accession>A0A2A4B1A4</accession>
<dbReference type="InterPro" id="IPR001451">
    <property type="entry name" value="Hexapep"/>
</dbReference>
<dbReference type="Gene3D" id="2.160.10.10">
    <property type="entry name" value="Hexapeptide repeat proteins"/>
    <property type="match status" value="1"/>
</dbReference>
<dbReference type="CDD" id="cd03354">
    <property type="entry name" value="LbH_SAT"/>
    <property type="match status" value="1"/>
</dbReference>
<evidence type="ECO:0000256" key="2">
    <source>
        <dbReference type="ARBA" id="ARBA00022679"/>
    </source>
</evidence>
<evidence type="ECO:0008006" key="6">
    <source>
        <dbReference type="Google" id="ProtNLM"/>
    </source>
</evidence>
<dbReference type="GO" id="GO:0016746">
    <property type="term" value="F:acyltransferase activity"/>
    <property type="evidence" value="ECO:0007669"/>
    <property type="project" value="UniProtKB-KW"/>
</dbReference>
<keyword evidence="5" id="KW-1185">Reference proteome</keyword>
<sequence length="193" mass="20624">MTGTSYPGFRTLVRSDLERFALSEGLPVTPQLALRMIFLMPGFQFVLCRRIQDRLYRVPVIGRGLRRVFWWWTTRSFGAEIAIGAEVGRALHIPHPYGIVVGVCRIGDGVTILQNVTIGKKSATAGGHPVIGDRVYLSAGAVIVGNMTIGDDATVGANSVVTGDVPAGTVAVGAPARILDRRPAAAAPHRLPE</sequence>
<name>A0A2A4B1A4_9SPHN</name>
<dbReference type="InterPro" id="IPR045304">
    <property type="entry name" value="LbH_SAT"/>
</dbReference>
<comment type="caution">
    <text evidence="4">The sequence shown here is derived from an EMBL/GenBank/DDBJ whole genome shotgun (WGS) entry which is preliminary data.</text>
</comment>
<dbReference type="Pfam" id="PF00132">
    <property type="entry name" value="Hexapep"/>
    <property type="match status" value="1"/>
</dbReference>
<dbReference type="OrthoDB" id="7545269at2"/>
<reference evidence="4 5" key="1">
    <citation type="submission" date="2017-09" db="EMBL/GenBank/DDBJ databases">
        <title>Sphingomonas spermidinifaciens 9NM-10, whole genome shotgun sequence.</title>
        <authorList>
            <person name="Feng G."/>
            <person name="Zhu H."/>
        </authorList>
    </citation>
    <scope>NUCLEOTIDE SEQUENCE [LARGE SCALE GENOMIC DNA]</scope>
    <source>
        <strain evidence="4 5">9NM-10</strain>
    </source>
</reference>
<dbReference type="SUPFAM" id="SSF51161">
    <property type="entry name" value="Trimeric LpxA-like enzymes"/>
    <property type="match status" value="1"/>
</dbReference>